<feature type="DNA-binding region" description="OmpR/PhoB-type" evidence="3">
    <location>
        <begin position="124"/>
        <end position="222"/>
    </location>
</feature>
<dbReference type="AlphaFoldDB" id="A0A437M9Z8"/>
<dbReference type="PROSITE" id="PS51755">
    <property type="entry name" value="OMPR_PHOB"/>
    <property type="match status" value="1"/>
</dbReference>
<dbReference type="Gene3D" id="1.10.10.10">
    <property type="entry name" value="Winged helix-like DNA-binding domain superfamily/Winged helix DNA-binding domain"/>
    <property type="match status" value="1"/>
</dbReference>
<evidence type="ECO:0000313" key="7">
    <source>
        <dbReference type="Proteomes" id="UP000282971"/>
    </source>
</evidence>
<evidence type="ECO:0000259" key="5">
    <source>
        <dbReference type="PROSITE" id="PS51755"/>
    </source>
</evidence>
<dbReference type="InterPro" id="IPR011006">
    <property type="entry name" value="CheY-like_superfamily"/>
</dbReference>
<dbReference type="InterPro" id="IPR001789">
    <property type="entry name" value="Sig_transdc_resp-reg_receiver"/>
</dbReference>
<evidence type="ECO:0000313" key="6">
    <source>
        <dbReference type="EMBL" id="RVT94469.1"/>
    </source>
</evidence>
<dbReference type="SMART" id="SM00448">
    <property type="entry name" value="REC"/>
    <property type="match status" value="1"/>
</dbReference>
<dbReference type="Pfam" id="PF00072">
    <property type="entry name" value="Response_reg"/>
    <property type="match status" value="1"/>
</dbReference>
<keyword evidence="2" id="KW-0597">Phosphoprotein</keyword>
<proteinExistence type="predicted"/>
<dbReference type="GO" id="GO:0005829">
    <property type="term" value="C:cytosol"/>
    <property type="evidence" value="ECO:0007669"/>
    <property type="project" value="TreeGrafter"/>
</dbReference>
<dbReference type="InterPro" id="IPR036388">
    <property type="entry name" value="WH-like_DNA-bd_sf"/>
</dbReference>
<dbReference type="CDD" id="cd00383">
    <property type="entry name" value="trans_reg_C"/>
    <property type="match status" value="1"/>
</dbReference>
<dbReference type="PROSITE" id="PS50110">
    <property type="entry name" value="RESPONSE_REGULATORY"/>
    <property type="match status" value="1"/>
</dbReference>
<evidence type="ECO:0000256" key="1">
    <source>
        <dbReference type="ARBA" id="ARBA00023125"/>
    </source>
</evidence>
<feature type="modified residue" description="4-aspartylphosphate" evidence="2">
    <location>
        <position position="51"/>
    </location>
</feature>
<dbReference type="GO" id="GO:0000156">
    <property type="term" value="F:phosphorelay response regulator activity"/>
    <property type="evidence" value="ECO:0007669"/>
    <property type="project" value="TreeGrafter"/>
</dbReference>
<keyword evidence="7" id="KW-1185">Reference proteome</keyword>
<feature type="domain" description="OmpR/PhoB-type" evidence="5">
    <location>
        <begin position="124"/>
        <end position="222"/>
    </location>
</feature>
<organism evidence="6 7">
    <name type="scientific">Sphingomonas crocodyli</name>
    <dbReference type="NCBI Taxonomy" id="1979270"/>
    <lineage>
        <taxon>Bacteria</taxon>
        <taxon>Pseudomonadati</taxon>
        <taxon>Pseudomonadota</taxon>
        <taxon>Alphaproteobacteria</taxon>
        <taxon>Sphingomonadales</taxon>
        <taxon>Sphingomonadaceae</taxon>
        <taxon>Sphingomonas</taxon>
    </lineage>
</organism>
<accession>A0A437M9Z8</accession>
<dbReference type="Gene3D" id="6.10.250.690">
    <property type="match status" value="1"/>
</dbReference>
<evidence type="ECO:0000259" key="4">
    <source>
        <dbReference type="PROSITE" id="PS50110"/>
    </source>
</evidence>
<keyword evidence="1 3" id="KW-0238">DNA-binding</keyword>
<comment type="caution">
    <text evidence="6">The sequence shown here is derived from an EMBL/GenBank/DDBJ whole genome shotgun (WGS) entry which is preliminary data.</text>
</comment>
<dbReference type="PANTHER" id="PTHR48111">
    <property type="entry name" value="REGULATOR OF RPOS"/>
    <property type="match status" value="1"/>
</dbReference>
<dbReference type="InterPro" id="IPR001867">
    <property type="entry name" value="OmpR/PhoB-type_DNA-bd"/>
</dbReference>
<dbReference type="SUPFAM" id="SSF46894">
    <property type="entry name" value="C-terminal effector domain of the bipartite response regulators"/>
    <property type="match status" value="1"/>
</dbReference>
<sequence length="225" mass="24326">MRLLIVEDNDELARLLGEVLARAGLASDRAATLADGQLLLDVSHYAAVILDLGLGDEDGLALLRSLRARGDATPVLILTARGAVSDRVAGLNQGSDDYLVKPFAPEELVARIHALLRRPDAAYGRSIRAGAITLDIEAQDLRIAGRSHQVPAREMQLLVMLARQQGRVVRKAQLESALFGADDDYSSNAVEVYMHRLRRRLEALGAGVGISTVRGVGYMLAEDRP</sequence>
<dbReference type="PANTHER" id="PTHR48111:SF36">
    <property type="entry name" value="TRANSCRIPTIONAL REGULATORY PROTEIN CUTR"/>
    <property type="match status" value="1"/>
</dbReference>
<evidence type="ECO:0000256" key="3">
    <source>
        <dbReference type="PROSITE-ProRule" id="PRU01091"/>
    </source>
</evidence>
<protein>
    <submittedName>
        <fullName evidence="6">Response regulator transcription factor</fullName>
    </submittedName>
</protein>
<dbReference type="InterPro" id="IPR039420">
    <property type="entry name" value="WalR-like"/>
</dbReference>
<dbReference type="Gene3D" id="3.40.50.2300">
    <property type="match status" value="1"/>
</dbReference>
<dbReference type="GO" id="GO:0000976">
    <property type="term" value="F:transcription cis-regulatory region binding"/>
    <property type="evidence" value="ECO:0007669"/>
    <property type="project" value="TreeGrafter"/>
</dbReference>
<dbReference type="EMBL" id="SACN01000001">
    <property type="protein sequence ID" value="RVT94469.1"/>
    <property type="molecule type" value="Genomic_DNA"/>
</dbReference>
<dbReference type="GO" id="GO:0032993">
    <property type="term" value="C:protein-DNA complex"/>
    <property type="evidence" value="ECO:0007669"/>
    <property type="project" value="TreeGrafter"/>
</dbReference>
<reference evidence="6 7" key="1">
    <citation type="submission" date="2019-01" db="EMBL/GenBank/DDBJ databases">
        <authorList>
            <person name="Chen W.-M."/>
        </authorList>
    </citation>
    <scope>NUCLEOTIDE SEQUENCE [LARGE SCALE GENOMIC DNA]</scope>
    <source>
        <strain evidence="6 7">CCP-7</strain>
    </source>
</reference>
<gene>
    <name evidence="6" type="ORF">EOD43_11720</name>
</gene>
<dbReference type="GO" id="GO:0006355">
    <property type="term" value="P:regulation of DNA-templated transcription"/>
    <property type="evidence" value="ECO:0007669"/>
    <property type="project" value="InterPro"/>
</dbReference>
<dbReference type="Pfam" id="PF00486">
    <property type="entry name" value="Trans_reg_C"/>
    <property type="match status" value="1"/>
</dbReference>
<dbReference type="Proteomes" id="UP000282971">
    <property type="component" value="Unassembled WGS sequence"/>
</dbReference>
<name>A0A437M9Z8_9SPHN</name>
<feature type="domain" description="Response regulatory" evidence="4">
    <location>
        <begin position="2"/>
        <end position="116"/>
    </location>
</feature>
<dbReference type="SUPFAM" id="SSF52172">
    <property type="entry name" value="CheY-like"/>
    <property type="match status" value="1"/>
</dbReference>
<dbReference type="OrthoDB" id="9802426at2"/>
<dbReference type="InterPro" id="IPR016032">
    <property type="entry name" value="Sig_transdc_resp-reg_C-effctor"/>
</dbReference>
<dbReference type="SMART" id="SM00862">
    <property type="entry name" value="Trans_reg_C"/>
    <property type="match status" value="1"/>
</dbReference>
<evidence type="ECO:0000256" key="2">
    <source>
        <dbReference type="PROSITE-ProRule" id="PRU00169"/>
    </source>
</evidence>
<dbReference type="RefSeq" id="WP_127744002.1">
    <property type="nucleotide sequence ID" value="NZ_SACN01000001.1"/>
</dbReference>